<name>A0A7J5AQU4_9FLAO</name>
<dbReference type="RefSeq" id="WP_150899243.1">
    <property type="nucleotide sequence ID" value="NZ_WAAU01000008.1"/>
</dbReference>
<keyword evidence="3" id="KW-0378">Hydrolase</keyword>
<evidence type="ECO:0000259" key="2">
    <source>
        <dbReference type="Pfam" id="PF00144"/>
    </source>
</evidence>
<keyword evidence="4" id="KW-1185">Reference proteome</keyword>
<evidence type="ECO:0000313" key="3">
    <source>
        <dbReference type="EMBL" id="KAB1159999.1"/>
    </source>
</evidence>
<dbReference type="InterPro" id="IPR001466">
    <property type="entry name" value="Beta-lactam-related"/>
</dbReference>
<feature type="signal peptide" evidence="1">
    <location>
        <begin position="1"/>
        <end position="19"/>
    </location>
</feature>
<dbReference type="OrthoDB" id="9793489at2"/>
<proteinExistence type="predicted"/>
<accession>A0A7J5AQU4</accession>
<dbReference type="GO" id="GO:0016787">
    <property type="term" value="F:hydrolase activity"/>
    <property type="evidence" value="ECO:0007669"/>
    <property type="project" value="UniProtKB-KW"/>
</dbReference>
<feature type="domain" description="Beta-lactamase-related" evidence="2">
    <location>
        <begin position="44"/>
        <end position="362"/>
    </location>
</feature>
<dbReference type="Pfam" id="PF00144">
    <property type="entry name" value="Beta-lactamase"/>
    <property type="match status" value="1"/>
</dbReference>
<evidence type="ECO:0000313" key="4">
    <source>
        <dbReference type="Proteomes" id="UP000467305"/>
    </source>
</evidence>
<dbReference type="InterPro" id="IPR012338">
    <property type="entry name" value="Beta-lactam/transpept-like"/>
</dbReference>
<dbReference type="Gene3D" id="3.40.710.10">
    <property type="entry name" value="DD-peptidase/beta-lactamase superfamily"/>
    <property type="match status" value="1"/>
</dbReference>
<dbReference type="AlphaFoldDB" id="A0A7J5AQU4"/>
<gene>
    <name evidence="3" type="ORF">F7018_06710</name>
</gene>
<dbReference type="SUPFAM" id="SSF56601">
    <property type="entry name" value="beta-lactamase/transpeptidase-like"/>
    <property type="match status" value="1"/>
</dbReference>
<feature type="chain" id="PRO_5029878789" evidence="1">
    <location>
        <begin position="20"/>
        <end position="474"/>
    </location>
</feature>
<dbReference type="InterPro" id="IPR050491">
    <property type="entry name" value="AmpC-like"/>
</dbReference>
<organism evidence="3 4">
    <name type="scientific">Tenacibaculum aiptasiae</name>
    <dbReference type="NCBI Taxonomy" id="426481"/>
    <lineage>
        <taxon>Bacteria</taxon>
        <taxon>Pseudomonadati</taxon>
        <taxon>Bacteroidota</taxon>
        <taxon>Flavobacteriia</taxon>
        <taxon>Flavobacteriales</taxon>
        <taxon>Flavobacteriaceae</taxon>
        <taxon>Tenacibaculum</taxon>
    </lineage>
</organism>
<reference evidence="3 4" key="1">
    <citation type="submission" date="2019-09" db="EMBL/GenBank/DDBJ databases">
        <authorList>
            <person name="Cao W.R."/>
        </authorList>
    </citation>
    <scope>NUCLEOTIDE SEQUENCE [LARGE SCALE GENOMIC DNA]</scope>
    <source>
        <strain evidence="4">a4</strain>
    </source>
</reference>
<evidence type="ECO:0000256" key="1">
    <source>
        <dbReference type="SAM" id="SignalP"/>
    </source>
</evidence>
<dbReference type="PANTHER" id="PTHR46825">
    <property type="entry name" value="D-ALANYL-D-ALANINE-CARBOXYPEPTIDASE/ENDOPEPTIDASE AMPH"/>
    <property type="match status" value="1"/>
</dbReference>
<sequence length="474" mass="54063">MKRIFMPLIFFFVSILSNAQKSETNYNDAFKLIEVWLETQKDFENIPSLTAMVIKDQEILWSKAFGSSDLSRKRKASINTLCSICSITKSFTAVAIMKLVDEGKLDLDAKLKDILPFYKVKQKFPKGGAVTVRSLLAHSSGLPKNTEHSYFTGPDFRFPSQKEFRAALKNMETTKEVGADINYSNIGYALLGEIIEEVSGMPYEVYLKKEVLTPLKMSSTFTEQQAKNKHIQQATGYTAVNRNRTRNTVNTFNTKSMKPAMALWTNIHDLAKYVTWQFRLHDATKAEVLQPSTLKQMHKVQATSKDKRTTWGLGFEIIKGSNGDHWVSHGGTCPGFVSAMQLNLTTKMGFIVMINANRTHPFKYTRGIQQILSKAPLAKKKSSKVNLKDYTGYYNMNPWNSMVYVSTWGEGLVVLQLPENSPKYGMQFFKHIKGDTFRRIHKNGDLVETFVFERDQKGKVYRYKEGGNYKNKIQ</sequence>
<dbReference type="Proteomes" id="UP000467305">
    <property type="component" value="Unassembled WGS sequence"/>
</dbReference>
<protein>
    <submittedName>
        <fullName evidence="3">Serine hydrolase</fullName>
    </submittedName>
</protein>
<dbReference type="EMBL" id="WAAU01000008">
    <property type="protein sequence ID" value="KAB1159999.1"/>
    <property type="molecule type" value="Genomic_DNA"/>
</dbReference>
<keyword evidence="1" id="KW-0732">Signal</keyword>
<dbReference type="PANTHER" id="PTHR46825:SF9">
    <property type="entry name" value="BETA-LACTAMASE-RELATED DOMAIN-CONTAINING PROTEIN"/>
    <property type="match status" value="1"/>
</dbReference>
<comment type="caution">
    <text evidence="3">The sequence shown here is derived from an EMBL/GenBank/DDBJ whole genome shotgun (WGS) entry which is preliminary data.</text>
</comment>